<evidence type="ECO:0000256" key="1">
    <source>
        <dbReference type="ARBA" id="ARBA00022737"/>
    </source>
</evidence>
<dbReference type="Gene3D" id="1.25.40.20">
    <property type="entry name" value="Ankyrin repeat-containing domain"/>
    <property type="match status" value="5"/>
</dbReference>
<dbReference type="PANTHER" id="PTHR24198">
    <property type="entry name" value="ANKYRIN REPEAT AND PROTEIN KINASE DOMAIN-CONTAINING PROTEIN"/>
    <property type="match status" value="1"/>
</dbReference>
<proteinExistence type="predicted"/>
<keyword evidence="2 3" id="KW-0040">ANK repeat</keyword>
<evidence type="ECO:0000256" key="3">
    <source>
        <dbReference type="PROSITE-ProRule" id="PRU00023"/>
    </source>
</evidence>
<reference evidence="4" key="1">
    <citation type="journal article" date="2023" name="Mol. Phylogenet. Evol.">
        <title>Genome-scale phylogeny and comparative genomics of the fungal order Sordariales.</title>
        <authorList>
            <person name="Hensen N."/>
            <person name="Bonometti L."/>
            <person name="Westerberg I."/>
            <person name="Brannstrom I.O."/>
            <person name="Guillou S."/>
            <person name="Cros-Aarteil S."/>
            <person name="Calhoun S."/>
            <person name="Haridas S."/>
            <person name="Kuo A."/>
            <person name="Mondo S."/>
            <person name="Pangilinan J."/>
            <person name="Riley R."/>
            <person name="LaButti K."/>
            <person name="Andreopoulos B."/>
            <person name="Lipzen A."/>
            <person name="Chen C."/>
            <person name="Yan M."/>
            <person name="Daum C."/>
            <person name="Ng V."/>
            <person name="Clum A."/>
            <person name="Steindorff A."/>
            <person name="Ohm R.A."/>
            <person name="Martin F."/>
            <person name="Silar P."/>
            <person name="Natvig D.O."/>
            <person name="Lalanne C."/>
            <person name="Gautier V."/>
            <person name="Ament-Velasquez S.L."/>
            <person name="Kruys A."/>
            <person name="Hutchinson M.I."/>
            <person name="Powell A.J."/>
            <person name="Barry K."/>
            <person name="Miller A.N."/>
            <person name="Grigoriev I.V."/>
            <person name="Debuchy R."/>
            <person name="Gladieux P."/>
            <person name="Hiltunen Thoren M."/>
            <person name="Johannesson H."/>
        </authorList>
    </citation>
    <scope>NUCLEOTIDE SEQUENCE</scope>
    <source>
        <strain evidence="4">CBS 990.96</strain>
    </source>
</reference>
<protein>
    <submittedName>
        <fullName evidence="4">Ankyrin repeat-containing domain protein</fullName>
    </submittedName>
</protein>
<dbReference type="SUPFAM" id="SSF48403">
    <property type="entry name" value="Ankyrin repeat"/>
    <property type="match status" value="3"/>
</dbReference>
<feature type="repeat" description="ANK" evidence="3">
    <location>
        <begin position="113"/>
        <end position="140"/>
    </location>
</feature>
<dbReference type="Pfam" id="PF12796">
    <property type="entry name" value="Ank_2"/>
    <property type="match status" value="1"/>
</dbReference>
<dbReference type="Proteomes" id="UP001301958">
    <property type="component" value="Unassembled WGS sequence"/>
</dbReference>
<dbReference type="AlphaFoldDB" id="A0AAN7H3G9"/>
<dbReference type="PANTHER" id="PTHR24198:SF194">
    <property type="entry name" value="INVERSIN-A"/>
    <property type="match status" value="1"/>
</dbReference>
<organism evidence="4 5">
    <name type="scientific">Podospora fimiseda</name>
    <dbReference type="NCBI Taxonomy" id="252190"/>
    <lineage>
        <taxon>Eukaryota</taxon>
        <taxon>Fungi</taxon>
        <taxon>Dikarya</taxon>
        <taxon>Ascomycota</taxon>
        <taxon>Pezizomycotina</taxon>
        <taxon>Sordariomycetes</taxon>
        <taxon>Sordariomycetidae</taxon>
        <taxon>Sordariales</taxon>
        <taxon>Podosporaceae</taxon>
        <taxon>Podospora</taxon>
    </lineage>
</organism>
<dbReference type="Pfam" id="PF00023">
    <property type="entry name" value="Ank"/>
    <property type="match status" value="1"/>
</dbReference>
<keyword evidence="5" id="KW-1185">Reference proteome</keyword>
<name>A0AAN7H3G9_9PEZI</name>
<dbReference type="EMBL" id="MU865343">
    <property type="protein sequence ID" value="KAK4226729.1"/>
    <property type="molecule type" value="Genomic_DNA"/>
</dbReference>
<dbReference type="SMART" id="SM00248">
    <property type="entry name" value="ANK"/>
    <property type="match status" value="9"/>
</dbReference>
<evidence type="ECO:0000256" key="2">
    <source>
        <dbReference type="ARBA" id="ARBA00023043"/>
    </source>
</evidence>
<comment type="caution">
    <text evidence="4">The sequence shown here is derived from an EMBL/GenBank/DDBJ whole genome shotgun (WGS) entry which is preliminary data.</text>
</comment>
<evidence type="ECO:0000313" key="4">
    <source>
        <dbReference type="EMBL" id="KAK4226729.1"/>
    </source>
</evidence>
<sequence length="967" mass="107440">MSSMPVPIATLPIETFEQITCRDCHYVVIPHLYNPALVQRHPGLIFWASHYNQLRAAKRLIAAGADVDNPILLEADGYTQLNKSPYQVYQDVYRRARHPDDSQPVGYPDRCYLHPAVMNGHLDMVKLLVDAGASITAPSRRLCLCEEHPLHGDPKPSKRGSFYPPLHSAICFGQDHIAKWLLQQGAPTTWSAEFLPITTALHCAASLGRVEMISFIIQEGYQTDIHELDSMTFSPIWRAYQHDQWIAFDLLLAMGADIDDDIGYGYTMLVDACLFNAFTRAFHLAENGANVNVQCLALPDGLSVDSLYSVLDLIRKGRGDICFRPIDICCWRSTDRVDGKPLSPGLSCTKYEPLRMEKKTRAELVSALLASGATIDAGSTSLNQIPPLVAAASHHMPDVVKVLIEGGALVDLPDWNGVTPLAAALVYPETSCPHHSHDRDFADKHISRWFASRNHYVGWVNYDNRQSAWLERLPENSHLSNRSATIGHSQHFMPVSSAYAPPRPPSCFFLRHCVKLLVEHGADLNRADKAGHTPLARLVVPPPARRFLKPAADERMINRPIHPEDQRQLLSLFIEYGIDTKVKFPRPAALNGYKAAGSTQDPSSNMVMTWPDTAMKHAFSDGDIELCHLLAAGEVNRDDVWSMLEHLWLEAGQLKGVDFELFGRAYAFLKSLSLGNSVPNTAGCLAVALRTGRLDDARSIMEADELSLEELQMKVTWESSLMKDTAESIEIGILCLHQAATMPFSGPIKFSITQWLLELGIKPTCQTLLRAVSLRDLETIALLIKHGAVFNVADDETGMAVDKDFGERDVSRGCRNPLRLAIELGNIDIVKAILSNSNYIDPHYRTYYLREACCRLRPRVVACLLDHPIMHIQEADLSQALADPDHPESTLPFIHLTQRAEFLCGTGYRSGLTFQVNPHSRLSFVDSWIGCVSAMAQAGVDPALKDWKTGKSGLDYLGSHLVYMGNS</sequence>
<reference evidence="4" key="2">
    <citation type="submission" date="2023-05" db="EMBL/GenBank/DDBJ databases">
        <authorList>
            <consortium name="Lawrence Berkeley National Laboratory"/>
            <person name="Steindorff A."/>
            <person name="Hensen N."/>
            <person name="Bonometti L."/>
            <person name="Westerberg I."/>
            <person name="Brannstrom I.O."/>
            <person name="Guillou S."/>
            <person name="Cros-Aarteil S."/>
            <person name="Calhoun S."/>
            <person name="Haridas S."/>
            <person name="Kuo A."/>
            <person name="Mondo S."/>
            <person name="Pangilinan J."/>
            <person name="Riley R."/>
            <person name="Labutti K."/>
            <person name="Andreopoulos B."/>
            <person name="Lipzen A."/>
            <person name="Chen C."/>
            <person name="Yanf M."/>
            <person name="Daum C."/>
            <person name="Ng V."/>
            <person name="Clum A."/>
            <person name="Ohm R."/>
            <person name="Martin F."/>
            <person name="Silar P."/>
            <person name="Natvig D."/>
            <person name="Lalanne C."/>
            <person name="Gautier V."/>
            <person name="Ament-Velasquez S.L."/>
            <person name="Kruys A."/>
            <person name="Hutchinson M.I."/>
            <person name="Powell A.J."/>
            <person name="Barry K."/>
            <person name="Miller A.N."/>
            <person name="Grigoriev I.V."/>
            <person name="Debuchy R."/>
            <person name="Gladieux P."/>
            <person name="Thoren M.H."/>
            <person name="Johannesson H."/>
        </authorList>
    </citation>
    <scope>NUCLEOTIDE SEQUENCE</scope>
    <source>
        <strain evidence="4">CBS 990.96</strain>
    </source>
</reference>
<dbReference type="PROSITE" id="PS50297">
    <property type="entry name" value="ANK_REP_REGION"/>
    <property type="match status" value="1"/>
</dbReference>
<dbReference type="PROSITE" id="PS50088">
    <property type="entry name" value="ANK_REPEAT"/>
    <property type="match status" value="1"/>
</dbReference>
<dbReference type="InterPro" id="IPR002110">
    <property type="entry name" value="Ankyrin_rpt"/>
</dbReference>
<keyword evidence="1" id="KW-0677">Repeat</keyword>
<accession>A0AAN7H3G9</accession>
<evidence type="ECO:0000313" key="5">
    <source>
        <dbReference type="Proteomes" id="UP001301958"/>
    </source>
</evidence>
<gene>
    <name evidence="4" type="ORF">QBC38DRAFT_455976</name>
</gene>
<dbReference type="InterPro" id="IPR036770">
    <property type="entry name" value="Ankyrin_rpt-contain_sf"/>
</dbReference>